<evidence type="ECO:0000259" key="4">
    <source>
        <dbReference type="PROSITE" id="PS51770"/>
    </source>
</evidence>
<dbReference type="GO" id="GO:0005829">
    <property type="term" value="C:cytosol"/>
    <property type="evidence" value="ECO:0007669"/>
    <property type="project" value="TreeGrafter"/>
</dbReference>
<dbReference type="PANTHER" id="PTHR11049">
    <property type="entry name" value="ACYL COENZYME A THIOESTER HYDROLASE"/>
    <property type="match status" value="1"/>
</dbReference>
<feature type="domain" description="HotDog ACOT-type" evidence="4">
    <location>
        <begin position="7"/>
        <end position="119"/>
    </location>
</feature>
<evidence type="ECO:0000256" key="3">
    <source>
        <dbReference type="PROSITE-ProRule" id="PRU01106"/>
    </source>
</evidence>
<dbReference type="RefSeq" id="WP_109615775.1">
    <property type="nucleotide sequence ID" value="NZ_QGDO01000001.1"/>
</dbReference>
<dbReference type="GO" id="GO:0006637">
    <property type="term" value="P:acyl-CoA metabolic process"/>
    <property type="evidence" value="ECO:0007669"/>
    <property type="project" value="TreeGrafter"/>
</dbReference>
<dbReference type="PROSITE" id="PS51770">
    <property type="entry name" value="HOTDOG_ACOT"/>
    <property type="match status" value="1"/>
</dbReference>
<sequence>MLEELIKQSETRQFKAVFPNTLNANETLFGGKAMQWMDEVAYITATRFTRQRMFTVKTGDIKFLKAVTQDSIVEVVGKVIDAGAVKLKVQMEIYVEDMYSRKREKAIESEFVFACLDENNKPKRIDYSLMEAETELV</sequence>
<dbReference type="Proteomes" id="UP000245535">
    <property type="component" value="Unassembled WGS sequence"/>
</dbReference>
<dbReference type="PANTHER" id="PTHR11049:SF24">
    <property type="entry name" value="CYTOSOLIC ACYL COENZYME A THIOESTER HYDROLASE"/>
    <property type="match status" value="1"/>
</dbReference>
<proteinExistence type="inferred from homology"/>
<dbReference type="OrthoDB" id="9791628at2"/>
<dbReference type="Pfam" id="PF03061">
    <property type="entry name" value="4HBT"/>
    <property type="match status" value="1"/>
</dbReference>
<dbReference type="CDD" id="cd03442">
    <property type="entry name" value="BFIT_BACH"/>
    <property type="match status" value="1"/>
</dbReference>
<protein>
    <submittedName>
        <fullName evidence="5">Acyl-CoA hydrolase</fullName>
    </submittedName>
</protein>
<evidence type="ECO:0000256" key="2">
    <source>
        <dbReference type="ARBA" id="ARBA00022801"/>
    </source>
</evidence>
<dbReference type="GO" id="GO:0009062">
    <property type="term" value="P:fatty acid catabolic process"/>
    <property type="evidence" value="ECO:0007669"/>
    <property type="project" value="TreeGrafter"/>
</dbReference>
<evidence type="ECO:0000313" key="6">
    <source>
        <dbReference type="Proteomes" id="UP000245535"/>
    </source>
</evidence>
<dbReference type="AlphaFoldDB" id="A0A315ZFI9"/>
<name>A0A315ZFI9_SEDFL</name>
<dbReference type="InterPro" id="IPR040170">
    <property type="entry name" value="Cytosol_ACT"/>
</dbReference>
<dbReference type="InterPro" id="IPR033120">
    <property type="entry name" value="HOTDOG_ACOT"/>
</dbReference>
<evidence type="ECO:0000313" key="5">
    <source>
        <dbReference type="EMBL" id="PWJ44271.1"/>
    </source>
</evidence>
<gene>
    <name evidence="5" type="ORF">BC781_101621</name>
</gene>
<keyword evidence="6" id="KW-1185">Reference proteome</keyword>
<keyword evidence="2 3" id="KW-0378">Hydrolase</keyword>
<reference evidence="5 6" key="1">
    <citation type="submission" date="2018-03" db="EMBL/GenBank/DDBJ databases">
        <title>Genomic Encyclopedia of Archaeal and Bacterial Type Strains, Phase II (KMG-II): from individual species to whole genera.</title>
        <authorList>
            <person name="Goeker M."/>
        </authorList>
    </citation>
    <scope>NUCLEOTIDE SEQUENCE [LARGE SCALE GENOMIC DNA]</scope>
    <source>
        <strain evidence="5 6">DSM 28229</strain>
    </source>
</reference>
<dbReference type="Gene3D" id="3.10.129.10">
    <property type="entry name" value="Hotdog Thioesterase"/>
    <property type="match status" value="1"/>
</dbReference>
<dbReference type="InterPro" id="IPR006683">
    <property type="entry name" value="Thioestr_dom"/>
</dbReference>
<dbReference type="EMBL" id="QGDO01000001">
    <property type="protein sequence ID" value="PWJ44271.1"/>
    <property type="molecule type" value="Genomic_DNA"/>
</dbReference>
<accession>A0A315ZFI9</accession>
<evidence type="ECO:0000256" key="1">
    <source>
        <dbReference type="ARBA" id="ARBA00010458"/>
    </source>
</evidence>
<dbReference type="InterPro" id="IPR029069">
    <property type="entry name" value="HotDog_dom_sf"/>
</dbReference>
<comment type="caution">
    <text evidence="5">The sequence shown here is derived from an EMBL/GenBank/DDBJ whole genome shotgun (WGS) entry which is preliminary data.</text>
</comment>
<comment type="similarity">
    <text evidence="1">Belongs to the acyl coenzyme A hydrolase family.</text>
</comment>
<dbReference type="GO" id="GO:0052816">
    <property type="term" value="F:long-chain fatty acyl-CoA hydrolase activity"/>
    <property type="evidence" value="ECO:0007669"/>
    <property type="project" value="TreeGrafter"/>
</dbReference>
<dbReference type="SUPFAM" id="SSF54637">
    <property type="entry name" value="Thioesterase/thiol ester dehydrase-isomerase"/>
    <property type="match status" value="1"/>
</dbReference>
<organism evidence="5 6">
    <name type="scientific">Sediminitomix flava</name>
    <dbReference type="NCBI Taxonomy" id="379075"/>
    <lineage>
        <taxon>Bacteria</taxon>
        <taxon>Pseudomonadati</taxon>
        <taxon>Bacteroidota</taxon>
        <taxon>Cytophagia</taxon>
        <taxon>Cytophagales</taxon>
        <taxon>Flammeovirgaceae</taxon>
        <taxon>Sediminitomix</taxon>
    </lineage>
</organism>